<evidence type="ECO:0008006" key="4">
    <source>
        <dbReference type="Google" id="ProtNLM"/>
    </source>
</evidence>
<evidence type="ECO:0000313" key="2">
    <source>
        <dbReference type="EMBL" id="EUA32667.1"/>
    </source>
</evidence>
<sequence length="45" mass="5191">MFMFCSDYPHSEGTSTPLDDYRRMGCEEPAMPGLFHDNVDALLRH</sequence>
<evidence type="ECO:0000313" key="3">
    <source>
        <dbReference type="EMBL" id="EUA68432.1"/>
    </source>
</evidence>
<protein>
    <recommendedName>
        <fullName evidence="4">Amidohydrolase-related domain-containing protein</fullName>
    </recommendedName>
</protein>
<organism evidence="2">
    <name type="scientific">Mycobacterium xenopi 4042</name>
    <dbReference type="NCBI Taxonomy" id="1299334"/>
    <lineage>
        <taxon>Bacteria</taxon>
        <taxon>Bacillati</taxon>
        <taxon>Actinomycetota</taxon>
        <taxon>Actinomycetes</taxon>
        <taxon>Mycobacteriales</taxon>
        <taxon>Mycobacteriaceae</taxon>
        <taxon>Mycobacterium</taxon>
    </lineage>
</organism>
<reference evidence="2" key="1">
    <citation type="submission" date="2014-01" db="EMBL/GenBank/DDBJ databases">
        <authorList>
            <person name="Brown-Elliot B."/>
            <person name="Wallace R."/>
            <person name="Lenaerts A."/>
            <person name="Ordway D."/>
            <person name="DeGroote M.A."/>
            <person name="Parker T."/>
            <person name="Sizemore C."/>
            <person name="Tallon L.J."/>
            <person name="Sadzewicz L.K."/>
            <person name="Sengamalay N."/>
            <person name="Fraser C.M."/>
            <person name="Hine E."/>
            <person name="Shefchek K.A."/>
            <person name="Das S.P."/>
            <person name="Tettelin H."/>
        </authorList>
    </citation>
    <scope>NUCLEOTIDE SEQUENCE [LARGE SCALE GENOMIC DNA]</scope>
    <source>
        <strain evidence="2">4042</strain>
    </source>
</reference>
<dbReference type="EMBL" id="JAOB01000015">
    <property type="protein sequence ID" value="EUA68432.1"/>
    <property type="molecule type" value="Genomic_DNA"/>
</dbReference>
<evidence type="ECO:0000256" key="1">
    <source>
        <dbReference type="SAM" id="MobiDB-lite"/>
    </source>
</evidence>
<dbReference type="AlphaFoldDB" id="X8AL94"/>
<feature type="region of interest" description="Disordered" evidence="1">
    <location>
        <begin position="1"/>
        <end position="21"/>
    </location>
</feature>
<accession>X8AL94</accession>
<comment type="caution">
    <text evidence="2">The sequence shown here is derived from an EMBL/GenBank/DDBJ whole genome shotgun (WGS) entry which is preliminary data.</text>
</comment>
<dbReference type="EMBL" id="JAOB01000053">
    <property type="protein sequence ID" value="EUA32667.1"/>
    <property type="molecule type" value="Genomic_DNA"/>
</dbReference>
<name>X8AL94_MYCXE</name>
<gene>
    <name evidence="2" type="ORF">I553_10288</name>
    <name evidence="3" type="ORF">I553_3603</name>
</gene>
<dbReference type="PATRIC" id="fig|1299334.3.peg.1797"/>
<proteinExistence type="predicted"/>